<proteinExistence type="predicted"/>
<evidence type="ECO:0000313" key="2">
    <source>
        <dbReference type="EMBL" id="KAG8552865.1"/>
    </source>
</evidence>
<accession>A0AAV6ZWI8</accession>
<protein>
    <submittedName>
        <fullName evidence="2">Uncharacterized protein</fullName>
    </submittedName>
</protein>
<name>A0AAV6ZWI8_ENGPU</name>
<dbReference type="EMBL" id="WNYA01000010">
    <property type="protein sequence ID" value="KAG8552866.1"/>
    <property type="molecule type" value="Genomic_DNA"/>
</dbReference>
<keyword evidence="3" id="KW-1185">Reference proteome</keyword>
<dbReference type="Proteomes" id="UP000824782">
    <property type="component" value="Unassembled WGS sequence"/>
</dbReference>
<feature type="signal peptide" evidence="1">
    <location>
        <begin position="1"/>
        <end position="20"/>
    </location>
</feature>
<feature type="chain" id="PRO_5044715487" evidence="1">
    <location>
        <begin position="21"/>
        <end position="258"/>
    </location>
</feature>
<evidence type="ECO:0000313" key="3">
    <source>
        <dbReference type="Proteomes" id="UP000824782"/>
    </source>
</evidence>
<organism evidence="2 3">
    <name type="scientific">Engystomops pustulosus</name>
    <name type="common">Tungara frog</name>
    <name type="synonym">Physalaemus pustulosus</name>
    <dbReference type="NCBI Taxonomy" id="76066"/>
    <lineage>
        <taxon>Eukaryota</taxon>
        <taxon>Metazoa</taxon>
        <taxon>Chordata</taxon>
        <taxon>Craniata</taxon>
        <taxon>Vertebrata</taxon>
        <taxon>Euteleostomi</taxon>
        <taxon>Amphibia</taxon>
        <taxon>Batrachia</taxon>
        <taxon>Anura</taxon>
        <taxon>Neobatrachia</taxon>
        <taxon>Hyloidea</taxon>
        <taxon>Leptodactylidae</taxon>
        <taxon>Leiuperinae</taxon>
        <taxon>Engystomops</taxon>
    </lineage>
</organism>
<evidence type="ECO:0000256" key="1">
    <source>
        <dbReference type="SAM" id="SignalP"/>
    </source>
</evidence>
<sequence length="258" mass="27656">MDIPLRTLTLLALCMIAVNSAYLDPSPKPATEKVDKISDTPITQRKITLNITIYIPPSATNSTKIVSTSLTYINSNLVYTIKAQRSGSDASCPDKSTDKSCITSPEEPELKVMVYKIVESKDTFICAGNVTDENLSAVIDTEGPEITVHANKSKGEQNTATATIKVVSKTIHYAGFSKVSSGISLVVSTTQTLEPTATIPTMAKATSEKTTQRHIQETAKLTTTTTTTTPTSMGESSLCRGPLSGLIFLVLLLTFLCN</sequence>
<gene>
    <name evidence="2" type="ORF">GDO81_003114</name>
</gene>
<keyword evidence="1" id="KW-0732">Signal</keyword>
<dbReference type="EMBL" id="WNYA01000010">
    <property type="protein sequence ID" value="KAG8552865.1"/>
    <property type="molecule type" value="Genomic_DNA"/>
</dbReference>
<reference evidence="2" key="1">
    <citation type="thesis" date="2020" institute="ProQuest LLC" country="789 East Eisenhower Parkway, Ann Arbor, MI, USA">
        <title>Comparative Genomics and Chromosome Evolution.</title>
        <authorList>
            <person name="Mudd A.B."/>
        </authorList>
    </citation>
    <scope>NUCLEOTIDE SEQUENCE</scope>
    <source>
        <strain evidence="2">237g6f4</strain>
        <tissue evidence="2">Blood</tissue>
    </source>
</reference>
<dbReference type="AlphaFoldDB" id="A0AAV6ZWI8"/>
<comment type="caution">
    <text evidence="2">The sequence shown here is derived from an EMBL/GenBank/DDBJ whole genome shotgun (WGS) entry which is preliminary data.</text>
</comment>